<dbReference type="SUPFAM" id="SSF54427">
    <property type="entry name" value="NTF2-like"/>
    <property type="match status" value="1"/>
</dbReference>
<dbReference type="OrthoDB" id="8420006at2"/>
<dbReference type="InterPro" id="IPR037401">
    <property type="entry name" value="SnoaL-like"/>
</dbReference>
<evidence type="ECO:0000313" key="2">
    <source>
        <dbReference type="EMBL" id="RPA56906.1"/>
    </source>
</evidence>
<dbReference type="InterPro" id="IPR032710">
    <property type="entry name" value="NTF2-like_dom_sf"/>
</dbReference>
<dbReference type="RefSeq" id="WP_123932772.1">
    <property type="nucleotide sequence ID" value="NZ_JBPSDP010000014.1"/>
</dbReference>
<accession>A0A3N4G8N3</accession>
<dbReference type="EMBL" id="RKMH01000021">
    <property type="protein sequence ID" value="RPA56906.1"/>
    <property type="molecule type" value="Genomic_DNA"/>
</dbReference>
<dbReference type="AlphaFoldDB" id="A0A3N4G8N3"/>
<sequence>MTTDTLTARALDALDALVVAFAANDEDAYFGAFAPGAQLVFPDQDRTAIGVADYRALWRSWRAEGWGVATCASSDRRVLVVGAVAIVTHRVSTTLADGTTLNERETVAFDLDADPGPLVVHEHLSA</sequence>
<gene>
    <name evidence="2" type="ORF">EF294_20200</name>
</gene>
<evidence type="ECO:0000259" key="1">
    <source>
        <dbReference type="Pfam" id="PF13474"/>
    </source>
</evidence>
<dbReference type="Gene3D" id="3.10.450.50">
    <property type="match status" value="1"/>
</dbReference>
<comment type="caution">
    <text evidence="2">The sequence shown here is derived from an EMBL/GenBank/DDBJ whole genome shotgun (WGS) entry which is preliminary data.</text>
</comment>
<evidence type="ECO:0000313" key="3">
    <source>
        <dbReference type="Proteomes" id="UP000267536"/>
    </source>
</evidence>
<dbReference type="Pfam" id="PF13474">
    <property type="entry name" value="SnoaL_3"/>
    <property type="match status" value="1"/>
</dbReference>
<reference evidence="2 3" key="1">
    <citation type="submission" date="2018-11" db="EMBL/GenBank/DDBJ databases">
        <title>Draft genome sequence of Gordonia sp. RS15-1S isolated from rice stems.</title>
        <authorList>
            <person name="Muangham S."/>
        </authorList>
    </citation>
    <scope>NUCLEOTIDE SEQUENCE [LARGE SCALE GENOMIC DNA]</scope>
    <source>
        <strain evidence="2 3">RS15-1S</strain>
    </source>
</reference>
<protein>
    <recommendedName>
        <fullName evidence="1">SnoaL-like domain-containing protein</fullName>
    </recommendedName>
</protein>
<proteinExistence type="predicted"/>
<organism evidence="2 3">
    <name type="scientific">Gordonia oryzae</name>
    <dbReference type="NCBI Taxonomy" id="2487349"/>
    <lineage>
        <taxon>Bacteria</taxon>
        <taxon>Bacillati</taxon>
        <taxon>Actinomycetota</taxon>
        <taxon>Actinomycetes</taxon>
        <taxon>Mycobacteriales</taxon>
        <taxon>Gordoniaceae</taxon>
        <taxon>Gordonia</taxon>
    </lineage>
</organism>
<dbReference type="Proteomes" id="UP000267536">
    <property type="component" value="Unassembled WGS sequence"/>
</dbReference>
<name>A0A3N4G8N3_9ACTN</name>
<keyword evidence="3" id="KW-1185">Reference proteome</keyword>
<feature type="domain" description="SnoaL-like" evidence="1">
    <location>
        <begin position="12"/>
        <end position="107"/>
    </location>
</feature>